<reference evidence="1" key="1">
    <citation type="submission" date="2023-04" db="EMBL/GenBank/DDBJ databases">
        <title>Draft Genome sequencing of Naganishia species isolated from polar environments using Oxford Nanopore Technology.</title>
        <authorList>
            <person name="Leo P."/>
            <person name="Venkateswaran K."/>
        </authorList>
    </citation>
    <scope>NUCLEOTIDE SEQUENCE</scope>
    <source>
        <strain evidence="1">DBVPG 5303</strain>
    </source>
</reference>
<accession>A0ACC2XFU3</accession>
<sequence length="929" mass="101424">MVRNETDYNERSRPGEYTNVPNQSPTFPNNPFNDPYAPNPESTAAMQNQGRVGTASAFSRSQSDHSGSEASGIARGEVGGGYGPYASYPQDPLLGRGTGHMASPPMPQPNRFSSNVSEASYASDYKGNYTAPGVRPAAAQNYGKSAAVPTHGTGTGTGVFMWNDKDDEMDDALHTPDAAGVKDRNHFDLFSLRGWLNGVTIFVLLAGLIMLFAGFPIIVHYRDDNKDEGSATSGFNLGGINSTGQVPQLGNFPSLIDPETPQEAYTRKGFDGADWTLAFSDEFNTAGRTFFPGDDPYWEGVDFHYWPTGDFEWYDPSAITTRDGSLVITMTQEPIHDLNFKSGMLQSWNKLCFSHGAYIEVSVSLPGNNRIGGFWPGVWTMGNLGRAGYGATTEGLSLSLADVNQTYVNKTGPEAALTSNNGGVLSYLPGQRLSRCTCSGEDHPGPKLSDGTLRGRAAPEIDVIEAQIEVSLATGEMSQSLQLAPYDAGFWPFNTTADAEIYDATITKWNSYRGGTFQQAVSALTYVPNNVYQNTSGDFNTYGLEWYADTNDRENGYIAWVANGVRSWTVHASSIRANPLTEIGPRIIPEEPMYLIVNFGMSNNFQSVTFTQLDFPNEMHIDWIRVFTKDGLGTVGCSPEDYPTAEYIAAHENAYTNANFTIWSDAGYTFPKNKLKDTALPYLGEVYRSSSTANRPPRHRSLHSSRTNNTKDETRPQDGSPAARDSKEPQSFAAKLFHRWIGSSRTESSKNTPSTAASPTSLDQVSILHKLEVPEVRSPSSERLQVQNLGITNLGKQKQDPSVDESPSARISRLASRRQRARAETPKEKASRKAKTGYGLRQPSEGEPIVSHMRSQMKDQARKRDEEREKIFATLKAALPESSKATAAGRKAVKVDHANLDELDGRVAGDIPDDVVQGMSSSPVSILAG</sequence>
<proteinExistence type="predicted"/>
<protein>
    <submittedName>
        <fullName evidence="1">Uncharacterized protein</fullName>
    </submittedName>
</protein>
<comment type="caution">
    <text evidence="1">The sequence shown here is derived from an EMBL/GenBank/DDBJ whole genome shotgun (WGS) entry which is preliminary data.</text>
</comment>
<dbReference type="Proteomes" id="UP001234202">
    <property type="component" value="Unassembled WGS sequence"/>
</dbReference>
<gene>
    <name evidence="1" type="ORF">QFC24_004228</name>
</gene>
<keyword evidence="2" id="KW-1185">Reference proteome</keyword>
<evidence type="ECO:0000313" key="2">
    <source>
        <dbReference type="Proteomes" id="UP001234202"/>
    </source>
</evidence>
<organism evidence="1 2">
    <name type="scientific">Naganishia onofrii</name>
    <dbReference type="NCBI Taxonomy" id="1851511"/>
    <lineage>
        <taxon>Eukaryota</taxon>
        <taxon>Fungi</taxon>
        <taxon>Dikarya</taxon>
        <taxon>Basidiomycota</taxon>
        <taxon>Agaricomycotina</taxon>
        <taxon>Tremellomycetes</taxon>
        <taxon>Filobasidiales</taxon>
        <taxon>Filobasidiaceae</taxon>
        <taxon>Naganishia</taxon>
    </lineage>
</organism>
<evidence type="ECO:0000313" key="1">
    <source>
        <dbReference type="EMBL" id="KAJ9122797.1"/>
    </source>
</evidence>
<name>A0ACC2XFU3_9TREE</name>
<dbReference type="EMBL" id="JASBWV010000014">
    <property type="protein sequence ID" value="KAJ9122797.1"/>
    <property type="molecule type" value="Genomic_DNA"/>
</dbReference>